<sequence length="361" mass="40314">MNSSVDLTTISAEPPPPGLSSNFIDPPSLLEKVIAATVIIQGITLIFILLRIYENTSSRQLHAEDYLSYLSYLAFIAYTTITCINASHGVARHAWDVPMPTAIEGAHRRSYGFICYTVCGGFAKATVFMQFKRIFTSPKINDAVCWAITASLVVNALAYTAFLFLYIFTCRPREKIWDPSVPGRCMDSNHLNIAMGGLNSLSDVEAFLVPVWAVWKMQIEVRKKVSIMAVFAVGAVAVAIGCLGLYYRVLILRRADETWFLAQTAIICMAELGIVIIVGCCPYIPRILRKHRPLRPPQFIFGQNEEKRRSDQSGLGKLSLRWDWSATWTSGEEGALTWWPEEYARGEELTTSVAVVNEVEV</sequence>
<name>A0A9P4U7E1_9PLEO</name>
<feature type="transmembrane region" description="Helical" evidence="6">
    <location>
        <begin position="33"/>
        <end position="54"/>
    </location>
</feature>
<evidence type="ECO:0000256" key="6">
    <source>
        <dbReference type="SAM" id="Phobius"/>
    </source>
</evidence>
<evidence type="ECO:0000256" key="4">
    <source>
        <dbReference type="ARBA" id="ARBA00023136"/>
    </source>
</evidence>
<dbReference type="EMBL" id="MU001510">
    <property type="protein sequence ID" value="KAF2439073.1"/>
    <property type="molecule type" value="Genomic_DNA"/>
</dbReference>
<comment type="subcellular location">
    <subcellularLocation>
        <location evidence="1">Membrane</location>
        <topology evidence="1">Multi-pass membrane protein</topology>
    </subcellularLocation>
</comment>
<evidence type="ECO:0000256" key="1">
    <source>
        <dbReference type="ARBA" id="ARBA00004141"/>
    </source>
</evidence>
<evidence type="ECO:0000256" key="2">
    <source>
        <dbReference type="ARBA" id="ARBA00022692"/>
    </source>
</evidence>
<reference evidence="8" key="1">
    <citation type="journal article" date="2020" name="Stud. Mycol.">
        <title>101 Dothideomycetes genomes: a test case for predicting lifestyles and emergence of pathogens.</title>
        <authorList>
            <person name="Haridas S."/>
            <person name="Albert R."/>
            <person name="Binder M."/>
            <person name="Bloem J."/>
            <person name="Labutti K."/>
            <person name="Salamov A."/>
            <person name="Andreopoulos B."/>
            <person name="Baker S."/>
            <person name="Barry K."/>
            <person name="Bills G."/>
            <person name="Bluhm B."/>
            <person name="Cannon C."/>
            <person name="Castanera R."/>
            <person name="Culley D."/>
            <person name="Daum C."/>
            <person name="Ezra D."/>
            <person name="Gonzalez J."/>
            <person name="Henrissat B."/>
            <person name="Kuo A."/>
            <person name="Liang C."/>
            <person name="Lipzen A."/>
            <person name="Lutzoni F."/>
            <person name="Magnuson J."/>
            <person name="Mondo S."/>
            <person name="Nolan M."/>
            <person name="Ohm R."/>
            <person name="Pangilinan J."/>
            <person name="Park H.-J."/>
            <person name="Ramirez L."/>
            <person name="Alfaro M."/>
            <person name="Sun H."/>
            <person name="Tritt A."/>
            <person name="Yoshinaga Y."/>
            <person name="Zwiers L.-H."/>
            <person name="Turgeon B."/>
            <person name="Goodwin S."/>
            <person name="Spatafora J."/>
            <person name="Crous P."/>
            <person name="Grigoriev I."/>
        </authorList>
    </citation>
    <scope>NUCLEOTIDE SEQUENCE</scope>
    <source>
        <strain evidence="8">CBS 690.94</strain>
    </source>
</reference>
<dbReference type="Pfam" id="PF20684">
    <property type="entry name" value="Fung_rhodopsin"/>
    <property type="match status" value="1"/>
</dbReference>
<feature type="transmembrane region" description="Helical" evidence="6">
    <location>
        <begin position="227"/>
        <end position="247"/>
    </location>
</feature>
<evidence type="ECO:0000313" key="9">
    <source>
        <dbReference type="Proteomes" id="UP000799764"/>
    </source>
</evidence>
<keyword evidence="4 6" id="KW-0472">Membrane</keyword>
<feature type="transmembrane region" description="Helical" evidence="6">
    <location>
        <begin position="66"/>
        <end position="91"/>
    </location>
</feature>
<gene>
    <name evidence="8" type="ORF">P171DRAFT_422654</name>
</gene>
<dbReference type="OrthoDB" id="5342292at2759"/>
<organism evidence="8 9">
    <name type="scientific">Karstenula rhodostoma CBS 690.94</name>
    <dbReference type="NCBI Taxonomy" id="1392251"/>
    <lineage>
        <taxon>Eukaryota</taxon>
        <taxon>Fungi</taxon>
        <taxon>Dikarya</taxon>
        <taxon>Ascomycota</taxon>
        <taxon>Pezizomycotina</taxon>
        <taxon>Dothideomycetes</taxon>
        <taxon>Pleosporomycetidae</taxon>
        <taxon>Pleosporales</taxon>
        <taxon>Massarineae</taxon>
        <taxon>Didymosphaeriaceae</taxon>
        <taxon>Karstenula</taxon>
    </lineage>
</organism>
<feature type="transmembrane region" description="Helical" evidence="6">
    <location>
        <begin position="143"/>
        <end position="168"/>
    </location>
</feature>
<evidence type="ECO:0000256" key="3">
    <source>
        <dbReference type="ARBA" id="ARBA00022989"/>
    </source>
</evidence>
<evidence type="ECO:0000259" key="7">
    <source>
        <dbReference type="Pfam" id="PF20684"/>
    </source>
</evidence>
<proteinExistence type="inferred from homology"/>
<dbReference type="PANTHER" id="PTHR33048">
    <property type="entry name" value="PTH11-LIKE INTEGRAL MEMBRANE PROTEIN (AFU_ORTHOLOGUE AFUA_5G11245)"/>
    <property type="match status" value="1"/>
</dbReference>
<feature type="domain" description="Rhodopsin" evidence="7">
    <location>
        <begin position="51"/>
        <end position="289"/>
    </location>
</feature>
<keyword evidence="3 6" id="KW-1133">Transmembrane helix</keyword>
<feature type="transmembrane region" description="Helical" evidence="6">
    <location>
        <begin position="259"/>
        <end position="285"/>
    </location>
</feature>
<comment type="caution">
    <text evidence="8">The sequence shown here is derived from an EMBL/GenBank/DDBJ whole genome shotgun (WGS) entry which is preliminary data.</text>
</comment>
<dbReference type="InterPro" id="IPR052337">
    <property type="entry name" value="SAT4-like"/>
</dbReference>
<feature type="transmembrane region" description="Helical" evidence="6">
    <location>
        <begin position="111"/>
        <end position="131"/>
    </location>
</feature>
<dbReference type="GO" id="GO:0016020">
    <property type="term" value="C:membrane"/>
    <property type="evidence" value="ECO:0007669"/>
    <property type="project" value="UniProtKB-SubCell"/>
</dbReference>
<evidence type="ECO:0000256" key="5">
    <source>
        <dbReference type="ARBA" id="ARBA00038359"/>
    </source>
</evidence>
<dbReference type="AlphaFoldDB" id="A0A9P4U7E1"/>
<dbReference type="PANTHER" id="PTHR33048:SF129">
    <property type="entry name" value="INTEGRAL MEMBRANE PROTEIN-RELATED"/>
    <property type="match status" value="1"/>
</dbReference>
<dbReference type="Proteomes" id="UP000799764">
    <property type="component" value="Unassembled WGS sequence"/>
</dbReference>
<protein>
    <recommendedName>
        <fullName evidence="7">Rhodopsin domain-containing protein</fullName>
    </recommendedName>
</protein>
<accession>A0A9P4U7E1</accession>
<comment type="similarity">
    <text evidence="5">Belongs to the SAT4 family.</text>
</comment>
<keyword evidence="2 6" id="KW-0812">Transmembrane</keyword>
<dbReference type="InterPro" id="IPR049326">
    <property type="entry name" value="Rhodopsin_dom_fungi"/>
</dbReference>
<keyword evidence="9" id="KW-1185">Reference proteome</keyword>
<evidence type="ECO:0000313" key="8">
    <source>
        <dbReference type="EMBL" id="KAF2439073.1"/>
    </source>
</evidence>